<dbReference type="AlphaFoldDB" id="A0A4Y2N874"/>
<evidence type="ECO:0000259" key="1">
    <source>
        <dbReference type="Pfam" id="PF03184"/>
    </source>
</evidence>
<reference evidence="2 3" key="1">
    <citation type="journal article" date="2019" name="Sci. Rep.">
        <title>Orb-weaving spider Araneus ventricosus genome elucidates the spidroin gene catalogue.</title>
        <authorList>
            <person name="Kono N."/>
            <person name="Nakamura H."/>
            <person name="Ohtoshi R."/>
            <person name="Moran D.A.P."/>
            <person name="Shinohara A."/>
            <person name="Yoshida Y."/>
            <person name="Fujiwara M."/>
            <person name="Mori M."/>
            <person name="Tomita M."/>
            <person name="Arakawa K."/>
        </authorList>
    </citation>
    <scope>NUCLEOTIDE SEQUENCE [LARGE SCALE GENOMIC DNA]</scope>
</reference>
<feature type="domain" description="DDE-1" evidence="1">
    <location>
        <begin position="1"/>
        <end position="94"/>
    </location>
</feature>
<name>A0A4Y2N874_ARAVE</name>
<dbReference type="Proteomes" id="UP000499080">
    <property type="component" value="Unassembled WGS sequence"/>
</dbReference>
<dbReference type="PANTHER" id="PTHR19303:SF73">
    <property type="entry name" value="PROTEIN PDC2"/>
    <property type="match status" value="1"/>
</dbReference>
<dbReference type="InterPro" id="IPR004875">
    <property type="entry name" value="DDE_SF_endonuclease_dom"/>
</dbReference>
<organism evidence="2 3">
    <name type="scientific">Araneus ventricosus</name>
    <name type="common">Orbweaver spider</name>
    <name type="synonym">Epeira ventricosa</name>
    <dbReference type="NCBI Taxonomy" id="182803"/>
    <lineage>
        <taxon>Eukaryota</taxon>
        <taxon>Metazoa</taxon>
        <taxon>Ecdysozoa</taxon>
        <taxon>Arthropoda</taxon>
        <taxon>Chelicerata</taxon>
        <taxon>Arachnida</taxon>
        <taxon>Araneae</taxon>
        <taxon>Araneomorphae</taxon>
        <taxon>Entelegynae</taxon>
        <taxon>Araneoidea</taxon>
        <taxon>Araneidae</taxon>
        <taxon>Araneus</taxon>
    </lineage>
</organism>
<dbReference type="EMBL" id="BGPR01008604">
    <property type="protein sequence ID" value="GBN34879.1"/>
    <property type="molecule type" value="Genomic_DNA"/>
</dbReference>
<dbReference type="InterPro" id="IPR050863">
    <property type="entry name" value="CenT-Element_Derived"/>
</dbReference>
<dbReference type="Pfam" id="PF03184">
    <property type="entry name" value="DDE_1"/>
    <property type="match status" value="1"/>
</dbReference>
<comment type="caution">
    <text evidence="2">The sequence shown here is derived from an EMBL/GenBank/DDBJ whole genome shotgun (WGS) entry which is preliminary data.</text>
</comment>
<protein>
    <recommendedName>
        <fullName evidence="1">DDE-1 domain-containing protein</fullName>
    </recommendedName>
</protein>
<evidence type="ECO:0000313" key="3">
    <source>
        <dbReference type="Proteomes" id="UP000499080"/>
    </source>
</evidence>
<sequence>MTGHIYEKWLRDLARHFLSEKRKVLLIVDNCLAHIEVSDLKVIRVEFLPPNVTSILQPMDQGVINSLKHIYRRVLLQRVVMGLELEKPYKIDSKLDAFVNTCLE</sequence>
<dbReference type="PANTHER" id="PTHR19303">
    <property type="entry name" value="TRANSPOSON"/>
    <property type="match status" value="1"/>
</dbReference>
<proteinExistence type="predicted"/>
<accession>A0A4Y2N874</accession>
<keyword evidence="3" id="KW-1185">Reference proteome</keyword>
<dbReference type="GO" id="GO:0003677">
    <property type="term" value="F:DNA binding"/>
    <property type="evidence" value="ECO:0007669"/>
    <property type="project" value="TreeGrafter"/>
</dbReference>
<evidence type="ECO:0000313" key="2">
    <source>
        <dbReference type="EMBL" id="GBN34879.1"/>
    </source>
</evidence>
<dbReference type="GO" id="GO:0005634">
    <property type="term" value="C:nucleus"/>
    <property type="evidence" value="ECO:0007669"/>
    <property type="project" value="TreeGrafter"/>
</dbReference>
<gene>
    <name evidence="2" type="ORF">AVEN_271839_1</name>
</gene>
<dbReference type="OrthoDB" id="6510148at2759"/>